<reference evidence="3 4" key="1">
    <citation type="submission" date="2007-08" db="EMBL/GenBank/DDBJ databases">
        <authorList>
            <person name="Fulton L."/>
            <person name="Clifton S."/>
            <person name="Fulton B."/>
            <person name="Xu J."/>
            <person name="Minx P."/>
            <person name="Pepin K.H."/>
            <person name="Johnson M."/>
            <person name="Thiruvilangam P."/>
            <person name="Bhonagiri V."/>
            <person name="Nash W.E."/>
            <person name="Mardis E.R."/>
            <person name="Wilson R.K."/>
        </authorList>
    </citation>
    <scope>NUCLEOTIDE SEQUENCE [LARGE SCALE GENOMIC DNA]</scope>
    <source>
        <strain evidence="4">ATCC BAA-613 / DSM 15670 / CCUG 46953 / JCM 12243 / WAL 16351</strain>
    </source>
</reference>
<dbReference type="Proteomes" id="UP000005396">
    <property type="component" value="Unassembled WGS sequence"/>
</dbReference>
<dbReference type="EMBL" id="ABCC02000009">
    <property type="protein sequence ID" value="EDP19261.1"/>
    <property type="molecule type" value="Genomic_DNA"/>
</dbReference>
<evidence type="ECO:0000313" key="4">
    <source>
        <dbReference type="Proteomes" id="UP000005396"/>
    </source>
</evidence>
<feature type="signal peptide" evidence="1">
    <location>
        <begin position="1"/>
        <end position="20"/>
    </location>
</feature>
<protein>
    <recommendedName>
        <fullName evidence="2">YARHG domain-containing protein</fullName>
    </recommendedName>
</protein>
<dbReference type="PaxDb" id="411902-CLOBOL_00697"/>
<evidence type="ECO:0000256" key="1">
    <source>
        <dbReference type="SAM" id="SignalP"/>
    </source>
</evidence>
<name>A8RIH7_ENTBW</name>
<dbReference type="HOGENOM" id="CLU_705354_0_0_9"/>
<accession>A8RIH7</accession>
<gene>
    <name evidence="3" type="ORF">CLOBOL_00697</name>
</gene>
<dbReference type="PROSITE" id="PS51257">
    <property type="entry name" value="PROKAR_LIPOPROTEIN"/>
    <property type="match status" value="1"/>
</dbReference>
<sequence>MMRMGLAVLLAFGLAASVTACGDVNTGEDKKEAATIGTTVESENVTGVSDTTEIQNAEEEYKSGCIESFDYNEYFRYPDNHVGERLCVTMQIVQLLNGGFRGMDMNGKIYITLYEEGNPNLQLDDIITVWGEYKGVIGYETTDENYMGFFTINAKYTGFVDEMIANSFQEVLSEEYDVSENFSETVADNPYRDSILLWKSYDSELSDSDVVGFSKEELRIARNEIYAAHGRIFTSQDLIDYFNSKPWYQGIVPSDQFSESVLTKIQKANIEKIKAFEEQADSAFDASIEIPKKDGIYTYRNMDPDEMSVGVEYMKMTVEGSRVSMIMYDTESASGNITEYSGFYNVNDEAYVSEEEGGIVIGFDEYGQYATVIFPWDYEPKFSLVSVSPLN</sequence>
<keyword evidence="1" id="KW-0732">Signal</keyword>
<comment type="caution">
    <text evidence="3">The sequence shown here is derived from an EMBL/GenBank/DDBJ whole genome shotgun (WGS) entry which is preliminary data.</text>
</comment>
<proteinExistence type="predicted"/>
<dbReference type="InterPro" id="IPR025582">
    <property type="entry name" value="YARHG_dom"/>
</dbReference>
<dbReference type="Gene3D" id="1.20.58.1690">
    <property type="match status" value="1"/>
</dbReference>
<dbReference type="InterPro" id="IPR038434">
    <property type="entry name" value="YARHG_sf"/>
</dbReference>
<organism evidence="3 4">
    <name type="scientific">Enterocloster bolteae (strain ATCC BAA-613 / DSM 15670 / CCUG 46953 / JCM 12243 / WAL 16351)</name>
    <name type="common">Clostridium bolteae</name>
    <dbReference type="NCBI Taxonomy" id="411902"/>
    <lineage>
        <taxon>Bacteria</taxon>
        <taxon>Bacillati</taxon>
        <taxon>Bacillota</taxon>
        <taxon>Clostridia</taxon>
        <taxon>Lachnospirales</taxon>
        <taxon>Lachnospiraceae</taxon>
        <taxon>Enterocloster</taxon>
    </lineage>
</organism>
<dbReference type="Pfam" id="PF13308">
    <property type="entry name" value="YARHG"/>
    <property type="match status" value="1"/>
</dbReference>
<feature type="domain" description="YARHG" evidence="2">
    <location>
        <begin position="192"/>
        <end position="278"/>
    </location>
</feature>
<dbReference type="eggNOG" id="COG1033">
    <property type="taxonomic scope" value="Bacteria"/>
</dbReference>
<dbReference type="SMART" id="SM01324">
    <property type="entry name" value="YARHG"/>
    <property type="match status" value="1"/>
</dbReference>
<feature type="chain" id="PRO_5002726269" description="YARHG domain-containing protein" evidence="1">
    <location>
        <begin position="21"/>
        <end position="391"/>
    </location>
</feature>
<dbReference type="AlphaFoldDB" id="A8RIH7"/>
<evidence type="ECO:0000313" key="3">
    <source>
        <dbReference type="EMBL" id="EDP19261.1"/>
    </source>
</evidence>
<evidence type="ECO:0000259" key="2">
    <source>
        <dbReference type="SMART" id="SM01324"/>
    </source>
</evidence>
<reference evidence="3 4" key="2">
    <citation type="submission" date="2007-09" db="EMBL/GenBank/DDBJ databases">
        <title>Draft genome sequence of Clostridium bolteae (ATCC BAA-613).</title>
        <authorList>
            <person name="Sudarsanam P."/>
            <person name="Ley R."/>
            <person name="Guruge J."/>
            <person name="Turnbaugh P.J."/>
            <person name="Mahowald M."/>
            <person name="Liep D."/>
            <person name="Gordon J."/>
        </authorList>
    </citation>
    <scope>NUCLEOTIDE SEQUENCE [LARGE SCALE GENOMIC DNA]</scope>
    <source>
        <strain evidence="4">ATCC BAA-613 / DSM 15670 / CCUG 46953 / JCM 12243 / WAL 16351</strain>
    </source>
</reference>